<dbReference type="Proteomes" id="UP000298616">
    <property type="component" value="Chromosome"/>
</dbReference>
<evidence type="ECO:0000256" key="2">
    <source>
        <dbReference type="ARBA" id="ARBA00010323"/>
    </source>
</evidence>
<evidence type="ECO:0000256" key="4">
    <source>
        <dbReference type="ARBA" id="ARBA00022692"/>
    </source>
</evidence>
<organism evidence="9 10">
    <name type="scientific">Mangrovivirga cuniculi</name>
    <dbReference type="NCBI Taxonomy" id="2715131"/>
    <lineage>
        <taxon>Bacteria</taxon>
        <taxon>Pseudomonadati</taxon>
        <taxon>Bacteroidota</taxon>
        <taxon>Cytophagia</taxon>
        <taxon>Cytophagales</taxon>
        <taxon>Mangrovivirgaceae</taxon>
        <taxon>Mangrovivirga</taxon>
    </lineage>
</organism>
<feature type="transmembrane region" description="Helical" evidence="8">
    <location>
        <begin position="51"/>
        <end position="67"/>
    </location>
</feature>
<evidence type="ECO:0000313" key="10">
    <source>
        <dbReference type="Proteomes" id="UP000298616"/>
    </source>
</evidence>
<dbReference type="PIRSF" id="PIRSF500217">
    <property type="entry name" value="AlgI"/>
    <property type="match status" value="1"/>
</dbReference>
<gene>
    <name evidence="9" type="ORF">DCC35_14750</name>
</gene>
<dbReference type="Pfam" id="PF03062">
    <property type="entry name" value="MBOAT"/>
    <property type="match status" value="1"/>
</dbReference>
<dbReference type="InterPro" id="IPR028362">
    <property type="entry name" value="AlgI"/>
</dbReference>
<dbReference type="InterPro" id="IPR051085">
    <property type="entry name" value="MB_O-acyltransferase"/>
</dbReference>
<evidence type="ECO:0000313" key="9">
    <source>
        <dbReference type="EMBL" id="QCK15907.1"/>
    </source>
</evidence>
<feature type="transmembrane region" description="Helical" evidence="8">
    <location>
        <begin position="450"/>
        <end position="468"/>
    </location>
</feature>
<feature type="transmembrane region" description="Helical" evidence="8">
    <location>
        <begin position="118"/>
        <end position="140"/>
    </location>
</feature>
<dbReference type="PANTHER" id="PTHR13285">
    <property type="entry name" value="ACYLTRANSFERASE"/>
    <property type="match status" value="1"/>
</dbReference>
<feature type="transmembrane region" description="Helical" evidence="8">
    <location>
        <begin position="408"/>
        <end position="429"/>
    </location>
</feature>
<dbReference type="GO" id="GO:0042121">
    <property type="term" value="P:alginic acid biosynthetic process"/>
    <property type="evidence" value="ECO:0007669"/>
    <property type="project" value="InterPro"/>
</dbReference>
<feature type="transmembrane region" description="Helical" evidence="8">
    <location>
        <begin position="79"/>
        <end position="98"/>
    </location>
</feature>
<protein>
    <submittedName>
        <fullName evidence="9">Membrane-bound O-acyltransferase family protein</fullName>
    </submittedName>
</protein>
<proteinExistence type="inferred from homology"/>
<dbReference type="KEGG" id="fpf:DCC35_14750"/>
<accession>A0A4D7JMM4</accession>
<keyword evidence="7 9" id="KW-0808">Transferase</keyword>
<evidence type="ECO:0000256" key="7">
    <source>
        <dbReference type="PIRNR" id="PIRNR016636"/>
    </source>
</evidence>
<dbReference type="OrthoDB" id="9805788at2"/>
<dbReference type="PIRSF" id="PIRSF016636">
    <property type="entry name" value="AlgI_DltB"/>
    <property type="match status" value="1"/>
</dbReference>
<evidence type="ECO:0000256" key="6">
    <source>
        <dbReference type="ARBA" id="ARBA00023136"/>
    </source>
</evidence>
<dbReference type="InterPro" id="IPR024194">
    <property type="entry name" value="Ac/AlaTfrase_AlgI/DltB"/>
</dbReference>
<dbReference type="EMBL" id="CP028923">
    <property type="protein sequence ID" value="QCK15907.1"/>
    <property type="molecule type" value="Genomic_DNA"/>
</dbReference>
<comment type="subcellular location">
    <subcellularLocation>
        <location evidence="1">Cell membrane</location>
        <topology evidence="1">Multi-pass membrane protein</topology>
    </subcellularLocation>
</comment>
<feature type="transmembrane region" description="Helical" evidence="8">
    <location>
        <begin position="370"/>
        <end position="388"/>
    </location>
</feature>
<dbReference type="GO" id="GO:0016746">
    <property type="term" value="F:acyltransferase activity"/>
    <property type="evidence" value="ECO:0007669"/>
    <property type="project" value="UniProtKB-KW"/>
</dbReference>
<dbReference type="PANTHER" id="PTHR13285:SF18">
    <property type="entry name" value="PROTEIN-CYSTEINE N-PALMITOYLTRANSFERASE RASP"/>
    <property type="match status" value="1"/>
</dbReference>
<keyword evidence="4 8" id="KW-0812">Transmembrane</keyword>
<feature type="transmembrane region" description="Helical" evidence="8">
    <location>
        <begin position="152"/>
        <end position="171"/>
    </location>
</feature>
<keyword evidence="6 7" id="KW-0472">Membrane</keyword>
<sequence length="478" mass="56366">MIFNSLEFAIFLPLIFFLYWFVFNKSLKAQNILLVVSSYVFYGWWDWRFLSLILFSTLVDYSIGLQLRKEEVKTKRKVLLWTSILVNLGFLGFFKYFNFFLDNFKQAFTFFGYQIDGYSLNIILPVGISFYTFQTLSYTIDVYKRKLEPSKDFISFTAFVCFFPQLVAGPIERAVNLLPQFYKKRTFNYTKAVNGLRQILWGLFKKVVIADNCAVVVNKIFANYENYNGSTLILGAVFFAFQIYGDFSGYSDIAIGTSRLFGFDLMKNFNFPYFSRDIAEFWRRWHISLSTWFRDYLYIPLGGSKGGTWMKVRNTFIIFLVSGFWHGANWTFIIWGGLNALYFLPLLLTKRNRKNTDEISKGRILPSVKDSVSILFTFAITVLAWIFFRADTVDHALNYLANILSYDLFSLPQIAPYKTLGLLFVFLTIEWLGRNNNFAIEKFGERWYKPLRWATYYLLIFSIFYFAGDQQEFIYFQF</sequence>
<comment type="similarity">
    <text evidence="2 7">Belongs to the membrane-bound acyltransferase family.</text>
</comment>
<name>A0A4D7JMM4_9BACT</name>
<evidence type="ECO:0000256" key="8">
    <source>
        <dbReference type="SAM" id="Phobius"/>
    </source>
</evidence>
<keyword evidence="3 7" id="KW-1003">Cell membrane</keyword>
<keyword evidence="5 8" id="KW-1133">Transmembrane helix</keyword>
<keyword evidence="10" id="KW-1185">Reference proteome</keyword>
<keyword evidence="7 9" id="KW-0012">Acyltransferase</keyword>
<dbReference type="AlphaFoldDB" id="A0A4D7JMM4"/>
<dbReference type="GO" id="GO:0005886">
    <property type="term" value="C:plasma membrane"/>
    <property type="evidence" value="ECO:0007669"/>
    <property type="project" value="UniProtKB-SubCell"/>
</dbReference>
<feature type="transmembrane region" description="Helical" evidence="8">
    <location>
        <begin position="6"/>
        <end position="22"/>
    </location>
</feature>
<evidence type="ECO:0000256" key="3">
    <source>
        <dbReference type="ARBA" id="ARBA00022475"/>
    </source>
</evidence>
<evidence type="ECO:0000256" key="1">
    <source>
        <dbReference type="ARBA" id="ARBA00004651"/>
    </source>
</evidence>
<reference evidence="9 10" key="1">
    <citation type="submission" date="2018-04" db="EMBL/GenBank/DDBJ databases">
        <title>Complete genome uncultured novel isolate.</title>
        <authorList>
            <person name="Merlino G."/>
        </authorList>
    </citation>
    <scope>NUCLEOTIDE SEQUENCE [LARGE SCALE GENOMIC DNA]</scope>
    <source>
        <strain evidence="10">R1DC9</strain>
    </source>
</reference>
<dbReference type="InterPro" id="IPR004299">
    <property type="entry name" value="MBOAT_fam"/>
</dbReference>
<evidence type="ECO:0000256" key="5">
    <source>
        <dbReference type="ARBA" id="ARBA00022989"/>
    </source>
</evidence>
<dbReference type="RefSeq" id="WP_137091504.1">
    <property type="nucleotide sequence ID" value="NZ_CP028923.1"/>
</dbReference>